<comment type="caution">
    <text evidence="2">The sequence shown here is derived from an EMBL/GenBank/DDBJ whole genome shotgun (WGS) entry which is preliminary data.</text>
</comment>
<dbReference type="OrthoDB" id="5295665at2"/>
<accession>A0A853H6I4</accession>
<feature type="transmembrane region" description="Helical" evidence="1">
    <location>
        <begin position="375"/>
        <end position="394"/>
    </location>
</feature>
<keyword evidence="3" id="KW-1185">Reference proteome</keyword>
<evidence type="ECO:0000313" key="3">
    <source>
        <dbReference type="Proteomes" id="UP000554144"/>
    </source>
</evidence>
<dbReference type="AlphaFoldDB" id="A0A853H6I4"/>
<feature type="transmembrane region" description="Helical" evidence="1">
    <location>
        <begin position="90"/>
        <end position="108"/>
    </location>
</feature>
<feature type="transmembrane region" description="Helical" evidence="1">
    <location>
        <begin position="289"/>
        <end position="309"/>
    </location>
</feature>
<evidence type="ECO:0000313" key="2">
    <source>
        <dbReference type="EMBL" id="NYT86755.1"/>
    </source>
</evidence>
<feature type="transmembrane region" description="Helical" evidence="1">
    <location>
        <begin position="114"/>
        <end position="139"/>
    </location>
</feature>
<dbReference type="EMBL" id="JACCEV010000004">
    <property type="protein sequence ID" value="NYT86755.1"/>
    <property type="molecule type" value="Genomic_DNA"/>
</dbReference>
<feature type="transmembrane region" description="Helical" evidence="1">
    <location>
        <begin position="151"/>
        <end position="179"/>
    </location>
</feature>
<reference evidence="2 3" key="1">
    <citation type="submission" date="2020-07" db="EMBL/GenBank/DDBJ databases">
        <title>Taxonomic revisions and descriptions of new bacterial species based on genomic comparisons in the high-G+C-content subgroup of the family Alcaligenaceae.</title>
        <authorList>
            <person name="Szabo A."/>
            <person name="Felfoldi T."/>
        </authorList>
    </citation>
    <scope>NUCLEOTIDE SEQUENCE [LARGE SCALE GENOMIC DNA]</scope>
    <source>
        <strain evidence="2 3">DSM 25667</strain>
    </source>
</reference>
<keyword evidence="1" id="KW-0472">Membrane</keyword>
<feature type="transmembrane region" description="Helical" evidence="1">
    <location>
        <begin position="315"/>
        <end position="332"/>
    </location>
</feature>
<dbReference type="Proteomes" id="UP000554144">
    <property type="component" value="Unassembled WGS sequence"/>
</dbReference>
<proteinExistence type="predicted"/>
<protein>
    <submittedName>
        <fullName evidence="2">Uncharacterized protein</fullName>
    </submittedName>
</protein>
<feature type="transmembrane region" description="Helical" evidence="1">
    <location>
        <begin position="191"/>
        <end position="211"/>
    </location>
</feature>
<dbReference type="RefSeq" id="WP_130039893.1">
    <property type="nucleotide sequence ID" value="NZ_JACCEV010000004.1"/>
</dbReference>
<gene>
    <name evidence="2" type="ORF">H0A62_14180</name>
</gene>
<feature type="transmembrane region" description="Helical" evidence="1">
    <location>
        <begin position="400"/>
        <end position="421"/>
    </location>
</feature>
<feature type="transmembrane region" description="Helical" evidence="1">
    <location>
        <begin position="223"/>
        <end position="245"/>
    </location>
</feature>
<feature type="transmembrane region" description="Helical" evidence="1">
    <location>
        <begin position="15"/>
        <end position="36"/>
    </location>
</feature>
<feature type="transmembrane region" description="Helical" evidence="1">
    <location>
        <begin position="257"/>
        <end position="277"/>
    </location>
</feature>
<feature type="transmembrane region" description="Helical" evidence="1">
    <location>
        <begin position="56"/>
        <end position="78"/>
    </location>
</feature>
<keyword evidence="1" id="KW-0812">Transmembrane</keyword>
<evidence type="ECO:0000256" key="1">
    <source>
        <dbReference type="SAM" id="Phobius"/>
    </source>
</evidence>
<keyword evidence="1" id="KW-1133">Transmembrane helix</keyword>
<name>A0A853H6I4_9BURK</name>
<organism evidence="2 3">
    <name type="scientific">Pollutimonas harenae</name>
    <dbReference type="NCBI Taxonomy" id="657015"/>
    <lineage>
        <taxon>Bacteria</taxon>
        <taxon>Pseudomonadati</taxon>
        <taxon>Pseudomonadota</taxon>
        <taxon>Betaproteobacteria</taxon>
        <taxon>Burkholderiales</taxon>
        <taxon>Alcaligenaceae</taxon>
        <taxon>Pollutimonas</taxon>
    </lineage>
</organism>
<sequence>MQRALSFNSSPDISVPLRLLLGAPVFVLLAALLLLWTGPSAMVSRWTAPTLAITHLFTLGALASAMAGAMMQILPVATGINVLAPRSTSAGVHGLLSLGTLILAAGFLSDRAGLFPLAAVLLGGALLWLALACAGGLWQYRKQTTKGASEILVAVRFAMVALAVTAAIGVGLAAAWAGWLPLSRHMTNLHAGWGLLGWVGILLVGMAYQVIPIFQVTELYPKFITRWLAPAIFVLLTAFTVNLFAGSSIQWEIGRAIAVLLLAACLLFATVTFQLLWTRKRPQADTTTLFWRTSMISLAACAPVWLLQISGHGDFTVTLGVLFIVGFAWSAINGMMYKIIPFLLWYHLQKDLTIALRVVPKVKQIIPDTTAAKQFWPHLLALLLLVAASLRPMLLTHAAALALAVSALWLLWNIAGALRLFRRAKLEIGEALATATAPWK</sequence>